<comment type="caution">
    <text evidence="2">The sequence shown here is derived from an EMBL/GenBank/DDBJ whole genome shotgun (WGS) entry which is preliminary data.</text>
</comment>
<dbReference type="AlphaFoldDB" id="A0A8S0VHE2"/>
<keyword evidence="3" id="KW-1185">Reference proteome</keyword>
<proteinExistence type="predicted"/>
<feature type="region of interest" description="Disordered" evidence="1">
    <location>
        <begin position="1"/>
        <end position="35"/>
    </location>
</feature>
<reference evidence="2 3" key="1">
    <citation type="submission" date="2019-12" db="EMBL/GenBank/DDBJ databases">
        <authorList>
            <person name="Alioto T."/>
            <person name="Alioto T."/>
            <person name="Gomez Garrido J."/>
        </authorList>
    </citation>
    <scope>NUCLEOTIDE SEQUENCE [LARGE SCALE GENOMIC DNA]</scope>
</reference>
<accession>A0A8S0VHE2</accession>
<sequence length="106" mass="11735">MPPPPVPTTASTISLNRQHHLYQPPHPPSPQSTAAATTTICTYTTIATANSKVPKPTIATTTNKSTQKTPTHHKIKRMVKYNLATRRPTRGKCRGTRFALGFDWEK</sequence>
<evidence type="ECO:0000313" key="2">
    <source>
        <dbReference type="EMBL" id="CAA3031506.1"/>
    </source>
</evidence>
<gene>
    <name evidence="2" type="ORF">OLEA9_A109152</name>
</gene>
<dbReference type="Proteomes" id="UP000594638">
    <property type="component" value="Unassembled WGS sequence"/>
</dbReference>
<evidence type="ECO:0000313" key="3">
    <source>
        <dbReference type="Proteomes" id="UP000594638"/>
    </source>
</evidence>
<dbReference type="EMBL" id="CACTIH010009458">
    <property type="protein sequence ID" value="CAA3031506.1"/>
    <property type="molecule type" value="Genomic_DNA"/>
</dbReference>
<evidence type="ECO:0000256" key="1">
    <source>
        <dbReference type="SAM" id="MobiDB-lite"/>
    </source>
</evidence>
<dbReference type="Gramene" id="OE9A109152T1">
    <property type="protein sequence ID" value="OE9A109152C1"/>
    <property type="gene ID" value="OE9A109152"/>
</dbReference>
<name>A0A8S0VHE2_OLEEU</name>
<protein>
    <submittedName>
        <fullName evidence="2">Uncharacterized protein</fullName>
    </submittedName>
</protein>
<organism evidence="2 3">
    <name type="scientific">Olea europaea subsp. europaea</name>
    <dbReference type="NCBI Taxonomy" id="158383"/>
    <lineage>
        <taxon>Eukaryota</taxon>
        <taxon>Viridiplantae</taxon>
        <taxon>Streptophyta</taxon>
        <taxon>Embryophyta</taxon>
        <taxon>Tracheophyta</taxon>
        <taxon>Spermatophyta</taxon>
        <taxon>Magnoliopsida</taxon>
        <taxon>eudicotyledons</taxon>
        <taxon>Gunneridae</taxon>
        <taxon>Pentapetalae</taxon>
        <taxon>asterids</taxon>
        <taxon>lamiids</taxon>
        <taxon>Lamiales</taxon>
        <taxon>Oleaceae</taxon>
        <taxon>Oleeae</taxon>
        <taxon>Olea</taxon>
    </lineage>
</organism>